<dbReference type="Proteomes" id="UP000054844">
    <property type="component" value="Unassembled WGS sequence"/>
</dbReference>
<dbReference type="GeneID" id="99632822"/>
<dbReference type="STRING" id="207340.APZ41_006260"/>
<dbReference type="AlphaFoldDB" id="A0A1S8D6P9"/>
<proteinExistence type="predicted"/>
<reference evidence="1 3" key="1">
    <citation type="submission" date="2016-12" db="EMBL/GenBank/DDBJ databases">
        <title>Draft genome sequence of Roseomonas mucosa strain AU37, isolated from a peripheral intravenous catheter.</title>
        <authorList>
            <person name="Choudhury M.A."/>
            <person name="Sidjabat H.E."/>
            <person name="Wailan A.M."/>
            <person name="Zhang L."/>
            <person name="Marsh N.M."/>
            <person name="Rickard C.M."/>
            <person name="Davies M."/>
            <person name="Mcmillan D.J."/>
        </authorList>
    </citation>
    <scope>NUCLEOTIDE SEQUENCE [LARGE SCALE GENOMIC DNA]</scope>
    <source>
        <strain evidence="1 3">SAVE376</strain>
    </source>
</reference>
<organism evidence="1 3">
    <name type="scientific">Roseomonas mucosa</name>
    <dbReference type="NCBI Taxonomy" id="207340"/>
    <lineage>
        <taxon>Bacteria</taxon>
        <taxon>Pseudomonadati</taxon>
        <taxon>Pseudomonadota</taxon>
        <taxon>Alphaproteobacteria</taxon>
        <taxon>Acetobacterales</taxon>
        <taxon>Roseomonadaceae</taxon>
        <taxon>Roseomonas</taxon>
    </lineage>
</organism>
<accession>A0A1S8D6P9</accession>
<dbReference type="Proteomes" id="UP000254919">
    <property type="component" value="Unassembled WGS sequence"/>
</dbReference>
<evidence type="ECO:0000313" key="4">
    <source>
        <dbReference type="Proteomes" id="UP000254919"/>
    </source>
</evidence>
<evidence type="ECO:0000313" key="2">
    <source>
        <dbReference type="EMBL" id="SUE40215.1"/>
    </source>
</evidence>
<keyword evidence="3" id="KW-1185">Reference proteome</keyword>
<sequence>MPLRLIALMLLYLLFAGQVDGEEVLAALLCGGLAATLSLALRRIAPHRLGWPRPPARLLLALPLTLLRETALTAAALCRAASGREMRPGKIREIPVAQGNDPGSLTRRGLSILRLSLAPNGYVTDDSAQPGLWPLHQLVPRPVDGDETWPG</sequence>
<evidence type="ECO:0000313" key="1">
    <source>
        <dbReference type="EMBL" id="ONH84033.1"/>
    </source>
</evidence>
<dbReference type="EMBL" id="LLWF02000013">
    <property type="protein sequence ID" value="ONH84033.1"/>
    <property type="molecule type" value="Genomic_DNA"/>
</dbReference>
<dbReference type="EMBL" id="UGVN01000001">
    <property type="protein sequence ID" value="SUE40215.1"/>
    <property type="molecule type" value="Genomic_DNA"/>
</dbReference>
<gene>
    <name evidence="1" type="ORF">APZ41_006260</name>
    <name evidence="2" type="ORF">NCTC13291_01774</name>
</gene>
<protein>
    <submittedName>
        <fullName evidence="1">Uncharacterized protein</fullName>
    </submittedName>
</protein>
<dbReference type="RefSeq" id="WP_019461897.1">
    <property type="nucleotide sequence ID" value="NZ_AP031462.1"/>
</dbReference>
<evidence type="ECO:0000313" key="3">
    <source>
        <dbReference type="Proteomes" id="UP000054844"/>
    </source>
</evidence>
<reference evidence="2 4" key="2">
    <citation type="submission" date="2018-06" db="EMBL/GenBank/DDBJ databases">
        <authorList>
            <consortium name="Pathogen Informatics"/>
            <person name="Doyle S."/>
        </authorList>
    </citation>
    <scope>NUCLEOTIDE SEQUENCE [LARGE SCALE GENOMIC DNA]</scope>
    <source>
        <strain evidence="2 4">NCTC13291</strain>
    </source>
</reference>
<name>A0A1S8D6P9_9PROT</name>